<feature type="domain" description="VOC" evidence="1">
    <location>
        <begin position="146"/>
        <end position="259"/>
    </location>
</feature>
<name>A0A927ID45_9ACTN</name>
<dbReference type="Proteomes" id="UP000632289">
    <property type="component" value="Unassembled WGS sequence"/>
</dbReference>
<proteinExistence type="predicted"/>
<accession>A0A927ID45</accession>
<dbReference type="Gene3D" id="3.10.180.10">
    <property type="entry name" value="2,3-Dihydroxybiphenyl 1,2-Dioxygenase, domain 1"/>
    <property type="match status" value="2"/>
</dbReference>
<evidence type="ECO:0000313" key="2">
    <source>
        <dbReference type="EMBL" id="MBD3932294.1"/>
    </source>
</evidence>
<comment type="caution">
    <text evidence="2">The sequence shown here is derived from an EMBL/GenBank/DDBJ whole genome shotgun (WGS) entry which is preliminary data.</text>
</comment>
<protein>
    <submittedName>
        <fullName evidence="2">VOC family protein</fullName>
    </submittedName>
</protein>
<dbReference type="PANTHER" id="PTHR33993">
    <property type="entry name" value="GLYOXALASE-RELATED"/>
    <property type="match status" value="1"/>
</dbReference>
<evidence type="ECO:0000259" key="1">
    <source>
        <dbReference type="PROSITE" id="PS51819"/>
    </source>
</evidence>
<dbReference type="PROSITE" id="PS51819">
    <property type="entry name" value="VOC"/>
    <property type="match status" value="2"/>
</dbReference>
<keyword evidence="3" id="KW-1185">Reference proteome</keyword>
<dbReference type="AlphaFoldDB" id="A0A927ID45"/>
<dbReference type="InterPro" id="IPR037523">
    <property type="entry name" value="VOC_core"/>
</dbReference>
<organism evidence="2 3">
    <name type="scientific">Streptomyces chumphonensis</name>
    <dbReference type="NCBI Taxonomy" id="1214925"/>
    <lineage>
        <taxon>Bacteria</taxon>
        <taxon>Bacillati</taxon>
        <taxon>Actinomycetota</taxon>
        <taxon>Actinomycetes</taxon>
        <taxon>Kitasatosporales</taxon>
        <taxon>Streptomycetaceae</taxon>
        <taxon>Streptomyces</taxon>
    </lineage>
</organism>
<dbReference type="CDD" id="cd07247">
    <property type="entry name" value="SgaA_N_like"/>
    <property type="match status" value="2"/>
</dbReference>
<dbReference type="PANTHER" id="PTHR33993:SF14">
    <property type="entry name" value="GB|AAF24581.1"/>
    <property type="match status" value="1"/>
</dbReference>
<gene>
    <name evidence="2" type="ORF">IF129_12110</name>
</gene>
<dbReference type="RefSeq" id="WP_191209599.1">
    <property type="nucleotide sequence ID" value="NZ_BAABKL010000015.1"/>
</dbReference>
<dbReference type="InterPro" id="IPR004360">
    <property type="entry name" value="Glyas_Fos-R_dOase_dom"/>
</dbReference>
<reference evidence="2" key="1">
    <citation type="submission" date="2020-09" db="EMBL/GenBank/DDBJ databases">
        <title>Secondary metabolite and genome analysis of marine Streptomyces chumphonensis KK1-2T.</title>
        <authorList>
            <person name="Phongsopitanun W."/>
            <person name="Kanchanasin P."/>
            <person name="Pittayakhajonwut P."/>
            <person name="Suwanborirux K."/>
            <person name="Tanasupawat S."/>
        </authorList>
    </citation>
    <scope>NUCLEOTIDE SEQUENCE</scope>
    <source>
        <strain evidence="2">KK1-2</strain>
    </source>
</reference>
<sequence length="265" mass="27704">MPDVTAPYAKGTPCWVDLMVPDQRAALDFYRNLLGWQGEVGPPETGGYALCTLRGRAVAGIMAAVNPDGTAMAEPPPPAWTTYLATPDVDAAADAVTKADGSVLVPPMDVMDLGRMAVAQDPTGAVFGLWQARDFPGSQVVRETGAVAWNELNTADTDTAADFYDSVLGMGASTMKGGDGYFSLDVGGRPVGGMQSLDRLEPGLPAHWLTYFAVADVDRTADTLAAHGGTVLKPPFDMMAGRMAVVQDPQGAAFALINPIPEEGS</sequence>
<feature type="domain" description="VOC" evidence="1">
    <location>
        <begin position="12"/>
        <end position="132"/>
    </location>
</feature>
<dbReference type="SUPFAM" id="SSF54593">
    <property type="entry name" value="Glyoxalase/Bleomycin resistance protein/Dihydroxybiphenyl dioxygenase"/>
    <property type="match status" value="2"/>
</dbReference>
<evidence type="ECO:0000313" key="3">
    <source>
        <dbReference type="Proteomes" id="UP000632289"/>
    </source>
</evidence>
<dbReference type="Pfam" id="PF00903">
    <property type="entry name" value="Glyoxalase"/>
    <property type="match status" value="2"/>
</dbReference>
<dbReference type="EMBL" id="JACXYU010000005">
    <property type="protein sequence ID" value="MBD3932294.1"/>
    <property type="molecule type" value="Genomic_DNA"/>
</dbReference>
<dbReference type="InterPro" id="IPR052164">
    <property type="entry name" value="Anthracycline_SecMetBiosynth"/>
</dbReference>
<dbReference type="InterPro" id="IPR029068">
    <property type="entry name" value="Glyas_Bleomycin-R_OHBP_Dase"/>
</dbReference>